<feature type="coiled-coil region" evidence="1">
    <location>
        <begin position="116"/>
        <end position="143"/>
    </location>
</feature>
<organism evidence="4 5">
    <name type="scientific">Monilinia laxa</name>
    <name type="common">Brown rot fungus</name>
    <name type="synonym">Sclerotinia laxa</name>
    <dbReference type="NCBI Taxonomy" id="61186"/>
    <lineage>
        <taxon>Eukaryota</taxon>
        <taxon>Fungi</taxon>
        <taxon>Dikarya</taxon>
        <taxon>Ascomycota</taxon>
        <taxon>Pezizomycotina</taxon>
        <taxon>Leotiomycetes</taxon>
        <taxon>Helotiales</taxon>
        <taxon>Sclerotiniaceae</taxon>
        <taxon>Monilinia</taxon>
    </lineage>
</organism>
<evidence type="ECO:0000313" key="5">
    <source>
        <dbReference type="Proteomes" id="UP000326757"/>
    </source>
</evidence>
<dbReference type="Proteomes" id="UP000326757">
    <property type="component" value="Unassembled WGS sequence"/>
</dbReference>
<dbReference type="EMBL" id="VIGI01000005">
    <property type="protein sequence ID" value="KAB8300448.1"/>
    <property type="molecule type" value="Genomic_DNA"/>
</dbReference>
<name>A0A5N6KBB2_MONLA</name>
<feature type="region of interest" description="Disordered" evidence="2">
    <location>
        <begin position="34"/>
        <end position="58"/>
    </location>
</feature>
<comment type="caution">
    <text evidence="4">The sequence shown here is derived from an EMBL/GenBank/DDBJ whole genome shotgun (WGS) entry which is preliminary data.</text>
</comment>
<feature type="compositionally biased region" description="Basic residues" evidence="2">
    <location>
        <begin position="49"/>
        <end position="58"/>
    </location>
</feature>
<dbReference type="AlphaFoldDB" id="A0A5N6KBB2"/>
<sequence length="175" mass="20762">MLALWQEAERRQTLSRHHREKGLLAFEKLEELYRRPEPTKHPRSGILGKTHHRYSQTRRQREMGLLLKQVKELVAREQDPEYQARERQIRRLQEANQFIIDHDLKHFMDDKMKAEVSRQRAHVQAMEEQKAQWKADMEREIALADAREKKNNGITMKELVLGGLLVGIIVFAIAH</sequence>
<keyword evidence="3" id="KW-0472">Membrane</keyword>
<proteinExistence type="predicted"/>
<keyword evidence="1" id="KW-0175">Coiled coil</keyword>
<keyword evidence="5" id="KW-1185">Reference proteome</keyword>
<evidence type="ECO:0000256" key="1">
    <source>
        <dbReference type="SAM" id="Coils"/>
    </source>
</evidence>
<evidence type="ECO:0000256" key="2">
    <source>
        <dbReference type="SAM" id="MobiDB-lite"/>
    </source>
</evidence>
<keyword evidence="3" id="KW-0812">Transmembrane</keyword>
<evidence type="ECO:0000313" key="4">
    <source>
        <dbReference type="EMBL" id="KAB8300448.1"/>
    </source>
</evidence>
<accession>A0A5N6KBB2</accession>
<dbReference type="OrthoDB" id="3501288at2759"/>
<keyword evidence="3" id="KW-1133">Transmembrane helix</keyword>
<evidence type="ECO:0000256" key="3">
    <source>
        <dbReference type="SAM" id="Phobius"/>
    </source>
</evidence>
<protein>
    <submittedName>
        <fullName evidence="4">Uncharacterized protein</fullName>
    </submittedName>
</protein>
<gene>
    <name evidence="4" type="ORF">EYC80_000620</name>
</gene>
<reference evidence="4 5" key="1">
    <citation type="submission" date="2019-06" db="EMBL/GenBank/DDBJ databases">
        <title>Genome Sequence of the Brown Rot Fungal Pathogen Monilinia laxa.</title>
        <authorList>
            <person name="De Miccolis Angelini R.M."/>
            <person name="Landi L."/>
            <person name="Abate D."/>
            <person name="Pollastro S."/>
            <person name="Romanazzi G."/>
            <person name="Faretra F."/>
        </authorList>
    </citation>
    <scope>NUCLEOTIDE SEQUENCE [LARGE SCALE GENOMIC DNA]</scope>
    <source>
        <strain evidence="4 5">Mlax316</strain>
    </source>
</reference>
<feature type="transmembrane region" description="Helical" evidence="3">
    <location>
        <begin position="156"/>
        <end position="174"/>
    </location>
</feature>